<dbReference type="SUPFAM" id="SSF110069">
    <property type="entry name" value="ApaG-like"/>
    <property type="match status" value="1"/>
</dbReference>
<proteinExistence type="predicted"/>
<dbReference type="InterPro" id="IPR036767">
    <property type="entry name" value="ApaG_sf"/>
</dbReference>
<dbReference type="Proteomes" id="UP000838412">
    <property type="component" value="Chromosome 18"/>
</dbReference>
<keyword evidence="5" id="KW-1185">Reference proteome</keyword>
<organism evidence="4 5">
    <name type="scientific">Branchiostoma lanceolatum</name>
    <name type="common">Common lancelet</name>
    <name type="synonym">Amphioxus lanceolatum</name>
    <dbReference type="NCBI Taxonomy" id="7740"/>
    <lineage>
        <taxon>Eukaryota</taxon>
        <taxon>Metazoa</taxon>
        <taxon>Chordata</taxon>
        <taxon>Cephalochordata</taxon>
        <taxon>Leptocardii</taxon>
        <taxon>Amphioxiformes</taxon>
        <taxon>Branchiostomatidae</taxon>
        <taxon>Branchiostoma</taxon>
    </lineage>
</organism>
<keyword evidence="2" id="KW-0833">Ubl conjugation pathway</keyword>
<dbReference type="InterPro" id="IPR052121">
    <property type="entry name" value="F-box_SCF_Substrate_Recog"/>
</dbReference>
<sequence>MPVMHVALWGSEEKKDHVVMGPASIDQFISGHNFTDWFTTHVQRVVQGDYPIIQERIYKYLRDPDCIAVTNNVTVTVGTSFCPELSTVNPPHYFFTYSIRMSMDKSVSPEESCQLDRRYWLITNADGWVDQVEGPGVVGEFPILRPGTTYEWTSCTTFNTPTGTMRGYFTMHYLKTGQPLKVECPEYHMRALPTCSAGDRRRICSIPSPEEEEVMREATVTAAQLRINGAVWHNVVDSDEELPSEERQNPDS</sequence>
<dbReference type="EMBL" id="OV696703">
    <property type="protein sequence ID" value="CAH1251162.1"/>
    <property type="molecule type" value="Genomic_DNA"/>
</dbReference>
<evidence type="ECO:0000256" key="1">
    <source>
        <dbReference type="ARBA" id="ARBA00004906"/>
    </source>
</evidence>
<evidence type="ECO:0000313" key="4">
    <source>
        <dbReference type="EMBL" id="CAH1251162.1"/>
    </source>
</evidence>
<evidence type="ECO:0000313" key="5">
    <source>
        <dbReference type="Proteomes" id="UP000838412"/>
    </source>
</evidence>
<dbReference type="OrthoDB" id="2305498at2759"/>
<reference evidence="4" key="1">
    <citation type="submission" date="2022-01" db="EMBL/GenBank/DDBJ databases">
        <authorList>
            <person name="Braso-Vives M."/>
        </authorList>
    </citation>
    <scope>NUCLEOTIDE SEQUENCE</scope>
</reference>
<evidence type="ECO:0000259" key="3">
    <source>
        <dbReference type="PROSITE" id="PS51087"/>
    </source>
</evidence>
<dbReference type="PANTHER" id="PTHR46550:SF1">
    <property type="entry name" value="F-BOX PROTEIN 3"/>
    <property type="match status" value="1"/>
</dbReference>
<evidence type="ECO:0000256" key="2">
    <source>
        <dbReference type="ARBA" id="ARBA00022786"/>
    </source>
</evidence>
<name>A0A8J9ZAW9_BRALA</name>
<accession>A0A8J9ZAW9</accession>
<dbReference type="InterPro" id="IPR007474">
    <property type="entry name" value="ApaG_domain"/>
</dbReference>
<comment type="pathway">
    <text evidence="1">Protein modification; protein ubiquitination.</text>
</comment>
<gene>
    <name evidence="4" type="primary">FBXO3</name>
    <name evidence="4" type="ORF">BLAG_LOCUS11637</name>
</gene>
<dbReference type="PROSITE" id="PS51087">
    <property type="entry name" value="APAG"/>
    <property type="match status" value="1"/>
</dbReference>
<dbReference type="PANTHER" id="PTHR46550">
    <property type="entry name" value="F-BOX ONLY PROTEIN 3"/>
    <property type="match status" value="1"/>
</dbReference>
<dbReference type="Pfam" id="PF04379">
    <property type="entry name" value="DUF525"/>
    <property type="match status" value="1"/>
</dbReference>
<dbReference type="GO" id="GO:0005737">
    <property type="term" value="C:cytoplasm"/>
    <property type="evidence" value="ECO:0007669"/>
    <property type="project" value="TreeGrafter"/>
</dbReference>
<dbReference type="Gene3D" id="2.60.40.1470">
    <property type="entry name" value="ApaG domain"/>
    <property type="match status" value="1"/>
</dbReference>
<dbReference type="AlphaFoldDB" id="A0A8J9ZAW9"/>
<feature type="domain" description="ApaG" evidence="3">
    <location>
        <begin position="67"/>
        <end position="196"/>
    </location>
</feature>
<protein>
    <submittedName>
        <fullName evidence="4">FBXO3 protein</fullName>
    </submittedName>
</protein>